<keyword evidence="2" id="KW-1185">Reference proteome</keyword>
<organism evidence="1 2">
    <name type="scientific">Blyttiomyces helicus</name>
    <dbReference type="NCBI Taxonomy" id="388810"/>
    <lineage>
        <taxon>Eukaryota</taxon>
        <taxon>Fungi</taxon>
        <taxon>Fungi incertae sedis</taxon>
        <taxon>Chytridiomycota</taxon>
        <taxon>Chytridiomycota incertae sedis</taxon>
        <taxon>Chytridiomycetes</taxon>
        <taxon>Chytridiomycetes incertae sedis</taxon>
        <taxon>Blyttiomyces</taxon>
    </lineage>
</organism>
<name>A0A4P9W660_9FUNG</name>
<accession>A0A4P9W660</accession>
<dbReference type="Proteomes" id="UP000269721">
    <property type="component" value="Unassembled WGS sequence"/>
</dbReference>
<proteinExistence type="predicted"/>
<gene>
    <name evidence="1" type="ORF">BDK51DRAFT_34591</name>
</gene>
<evidence type="ECO:0000313" key="2">
    <source>
        <dbReference type="Proteomes" id="UP000269721"/>
    </source>
</evidence>
<reference evidence="2" key="1">
    <citation type="journal article" date="2018" name="Nat. Microbiol.">
        <title>Leveraging single-cell genomics to expand the fungal tree of life.</title>
        <authorList>
            <person name="Ahrendt S.R."/>
            <person name="Quandt C.A."/>
            <person name="Ciobanu D."/>
            <person name="Clum A."/>
            <person name="Salamov A."/>
            <person name="Andreopoulos B."/>
            <person name="Cheng J.F."/>
            <person name="Woyke T."/>
            <person name="Pelin A."/>
            <person name="Henrissat B."/>
            <person name="Reynolds N.K."/>
            <person name="Benny G.L."/>
            <person name="Smith M.E."/>
            <person name="James T.Y."/>
            <person name="Grigoriev I.V."/>
        </authorList>
    </citation>
    <scope>NUCLEOTIDE SEQUENCE [LARGE SCALE GENOMIC DNA]</scope>
</reference>
<protein>
    <submittedName>
        <fullName evidence="1">Uncharacterized protein</fullName>
    </submittedName>
</protein>
<dbReference type="EMBL" id="KZ997873">
    <property type="protein sequence ID" value="RKO86835.1"/>
    <property type="molecule type" value="Genomic_DNA"/>
</dbReference>
<dbReference type="AlphaFoldDB" id="A0A4P9W660"/>
<evidence type="ECO:0000313" key="1">
    <source>
        <dbReference type="EMBL" id="RKO86835.1"/>
    </source>
</evidence>
<sequence>MTVFSDEMSLLMFDKGVISQTYLNTTDPQGTDGAVLTVSRPLPTCPEGILDLDSDDDIYDFDSDNKVSDLKKEKYEAGEETPQLENNSAAAAVYDRGMRDEEEEGGTVQITFLPRMG</sequence>